<dbReference type="Proteomes" id="UP000321570">
    <property type="component" value="Unassembled WGS sequence"/>
</dbReference>
<evidence type="ECO:0000256" key="1">
    <source>
        <dbReference type="SAM" id="MobiDB-lite"/>
    </source>
</evidence>
<protein>
    <submittedName>
        <fullName evidence="2">Uncharacterized protein</fullName>
    </submittedName>
</protein>
<name>A0A564Z6B6_HYMDI</name>
<feature type="region of interest" description="Disordered" evidence="1">
    <location>
        <begin position="134"/>
        <end position="160"/>
    </location>
</feature>
<evidence type="ECO:0000313" key="2">
    <source>
        <dbReference type="EMBL" id="VUZ54334.1"/>
    </source>
</evidence>
<gene>
    <name evidence="2" type="ORF">WMSIL1_LOCUS12398</name>
</gene>
<keyword evidence="3" id="KW-1185">Reference proteome</keyword>
<proteinExistence type="predicted"/>
<sequence length="187" mass="21297">MIMLSARGLPTFIPVDYSKDILNGTIIRGYFFSMNKSWRLSPMSTQARALHLGRINGQRHGRFANIAHLDRTIKSLRQLVPPSTNKPTSMTVNTLDDMETLLDDAIVFLSKIAEDPELVRSIRAEYACRQNFRVPSNDSAENQSTQNHPSTNNHFNPPSPGFSMDNLFTLFKLKRGLNQKRLIPRRI</sequence>
<feature type="compositionally biased region" description="Polar residues" evidence="1">
    <location>
        <begin position="134"/>
        <end position="156"/>
    </location>
</feature>
<organism evidence="2 3">
    <name type="scientific">Hymenolepis diminuta</name>
    <name type="common">Rat tapeworm</name>
    <dbReference type="NCBI Taxonomy" id="6216"/>
    <lineage>
        <taxon>Eukaryota</taxon>
        <taxon>Metazoa</taxon>
        <taxon>Spiralia</taxon>
        <taxon>Lophotrochozoa</taxon>
        <taxon>Platyhelminthes</taxon>
        <taxon>Cestoda</taxon>
        <taxon>Eucestoda</taxon>
        <taxon>Cyclophyllidea</taxon>
        <taxon>Hymenolepididae</taxon>
        <taxon>Hymenolepis</taxon>
    </lineage>
</organism>
<evidence type="ECO:0000313" key="3">
    <source>
        <dbReference type="Proteomes" id="UP000321570"/>
    </source>
</evidence>
<reference evidence="2 3" key="1">
    <citation type="submission" date="2019-07" db="EMBL/GenBank/DDBJ databases">
        <authorList>
            <person name="Jastrzebski P J."/>
            <person name="Paukszto L."/>
            <person name="Jastrzebski P J."/>
        </authorList>
    </citation>
    <scope>NUCLEOTIDE SEQUENCE [LARGE SCALE GENOMIC DNA]</scope>
    <source>
        <strain evidence="2 3">WMS-il1</strain>
    </source>
</reference>
<dbReference type="AlphaFoldDB" id="A0A564Z6B6"/>
<dbReference type="EMBL" id="CABIJS010000632">
    <property type="protein sequence ID" value="VUZ54334.1"/>
    <property type="molecule type" value="Genomic_DNA"/>
</dbReference>
<accession>A0A564Z6B6</accession>